<organism evidence="2 3">
    <name type="scientific">Myroides odoratimimus</name>
    <dbReference type="NCBI Taxonomy" id="76832"/>
    <lineage>
        <taxon>Bacteria</taxon>
        <taxon>Pseudomonadati</taxon>
        <taxon>Bacteroidota</taxon>
        <taxon>Flavobacteriia</taxon>
        <taxon>Flavobacteriales</taxon>
        <taxon>Flavobacteriaceae</taxon>
        <taxon>Myroides</taxon>
    </lineage>
</organism>
<dbReference type="GO" id="GO:0004867">
    <property type="term" value="F:serine-type endopeptidase inhibitor activity"/>
    <property type="evidence" value="ECO:0007669"/>
    <property type="project" value="InterPro"/>
</dbReference>
<dbReference type="PANTHER" id="PTHR35890:SF3">
    <property type="entry name" value="ECOTIN"/>
    <property type="match status" value="1"/>
</dbReference>
<dbReference type="Proteomes" id="UP000069030">
    <property type="component" value="Chromosome"/>
</dbReference>
<dbReference type="SUPFAM" id="SSF49772">
    <property type="entry name" value="Ecotin, trypsin inhibitor"/>
    <property type="match status" value="1"/>
</dbReference>
<dbReference type="Pfam" id="PF03974">
    <property type="entry name" value="Ecotin"/>
    <property type="match status" value="1"/>
</dbReference>
<dbReference type="InterPro" id="IPR005658">
    <property type="entry name" value="Prot_inh_ecotin"/>
</dbReference>
<evidence type="ECO:0000313" key="2">
    <source>
        <dbReference type="EMBL" id="ALU27776.1"/>
    </source>
</evidence>
<gene>
    <name evidence="2" type="ORF">AS202_17205</name>
</gene>
<dbReference type="eggNOG" id="COG4574">
    <property type="taxonomic scope" value="Bacteria"/>
</dbReference>
<dbReference type="RefSeq" id="WP_006258384.1">
    <property type="nucleotide sequence ID" value="NZ_BCMQ01000015.1"/>
</dbReference>
<dbReference type="EMBL" id="CP013690">
    <property type="protein sequence ID" value="ALU27776.1"/>
    <property type="molecule type" value="Genomic_DNA"/>
</dbReference>
<accession>A0A0S7EBL5</accession>
<dbReference type="InterPro" id="IPR036198">
    <property type="entry name" value="Ecotin_sf"/>
</dbReference>
<dbReference type="PANTHER" id="PTHR35890">
    <property type="match status" value="1"/>
</dbReference>
<sequence>MKKVLSLIVVFFGLMTVTMAQTITRTDVSIFPAPEKGYKQVVIEVPHSSKDDSKKIEFTVGKMMEVDGCNHFNLMGTLEEKDLQGWGYSYFVFTTKGDVASTMMGCPDAAKRNLFVSGQPHLTRYNGKLPIVVYVPEEYEVRFKIYTTDGDEYQASEVRRKK</sequence>
<proteinExistence type="inferred from homology"/>
<evidence type="ECO:0000313" key="3">
    <source>
        <dbReference type="Proteomes" id="UP000069030"/>
    </source>
</evidence>
<dbReference type="KEGG" id="mod:AS202_17205"/>
<dbReference type="Gene3D" id="2.60.40.550">
    <property type="entry name" value="Ecotin"/>
    <property type="match status" value="1"/>
</dbReference>
<reference evidence="2 3" key="1">
    <citation type="journal article" date="2016" name="J. Zhejiang Univ. Sci. B">
        <title>Antibiotic resistance mechanisms of Myroides sp.</title>
        <authorList>
            <person name="Hu S."/>
            <person name="Yuan S."/>
            <person name="Qu H."/>
            <person name="Jiang T."/>
            <person name="Zhou Y."/>
            <person name="Wang M."/>
            <person name="Ming D."/>
        </authorList>
    </citation>
    <scope>NUCLEOTIDE SEQUENCE [LARGE SCALE GENOMIC DNA]</scope>
    <source>
        <strain evidence="2 3">PR63039</strain>
    </source>
</reference>
<dbReference type="AlphaFoldDB" id="A0A0S7EBL5"/>
<evidence type="ECO:0000256" key="1">
    <source>
        <dbReference type="ARBA" id="ARBA00010558"/>
    </source>
</evidence>
<protein>
    <submittedName>
        <fullName evidence="2">Proteinase inhibitor</fullName>
    </submittedName>
</protein>
<comment type="similarity">
    <text evidence="1">Belongs to the protease inhibitor I11 (ecotin) family.</text>
</comment>
<name>A0A0S7EBL5_9FLAO</name>